<dbReference type="AlphaFoldDB" id="A0A7W9SW72"/>
<dbReference type="GO" id="GO:0000287">
    <property type="term" value="F:magnesium ion binding"/>
    <property type="evidence" value="ECO:0007669"/>
    <property type="project" value="InterPro"/>
</dbReference>
<dbReference type="InterPro" id="IPR055066">
    <property type="entry name" value="AASDHPPT_N"/>
</dbReference>
<dbReference type="RefSeq" id="WP_184204060.1">
    <property type="nucleotide sequence ID" value="NZ_JACHGW010000011.1"/>
</dbReference>
<dbReference type="InterPro" id="IPR037143">
    <property type="entry name" value="4-PPantetheinyl_Trfase_dom_sf"/>
</dbReference>
<evidence type="ECO:0000259" key="4">
    <source>
        <dbReference type="Pfam" id="PF22624"/>
    </source>
</evidence>
<dbReference type="SUPFAM" id="SSF56214">
    <property type="entry name" value="4'-phosphopantetheinyl transferase"/>
    <property type="match status" value="2"/>
</dbReference>
<dbReference type="InterPro" id="IPR008278">
    <property type="entry name" value="4-PPantetheinyl_Trfase_dom"/>
</dbReference>
<dbReference type="InterPro" id="IPR050559">
    <property type="entry name" value="P-Pant_transferase_sf"/>
</dbReference>
<dbReference type="PANTHER" id="PTHR12215">
    <property type="entry name" value="PHOSPHOPANTETHEINE TRANSFERASE"/>
    <property type="match status" value="1"/>
</dbReference>
<dbReference type="GO" id="GO:0005829">
    <property type="term" value="C:cytosol"/>
    <property type="evidence" value="ECO:0007669"/>
    <property type="project" value="TreeGrafter"/>
</dbReference>
<organism evidence="5 6">
    <name type="scientific">Armatimonas rosea</name>
    <dbReference type="NCBI Taxonomy" id="685828"/>
    <lineage>
        <taxon>Bacteria</taxon>
        <taxon>Bacillati</taxon>
        <taxon>Armatimonadota</taxon>
        <taxon>Armatimonadia</taxon>
        <taxon>Armatimonadales</taxon>
        <taxon>Armatimonadaceae</taxon>
        <taxon>Armatimonas</taxon>
    </lineage>
</organism>
<evidence type="ECO:0000313" key="5">
    <source>
        <dbReference type="EMBL" id="MBB6053975.1"/>
    </source>
</evidence>
<gene>
    <name evidence="5" type="ORF">HNQ39_005822</name>
</gene>
<dbReference type="Pfam" id="PF01648">
    <property type="entry name" value="ACPS"/>
    <property type="match status" value="1"/>
</dbReference>
<feature type="domain" description="4'-phosphopantetheinyl transferase N-terminal" evidence="4">
    <location>
        <begin position="23"/>
        <end position="97"/>
    </location>
</feature>
<comment type="similarity">
    <text evidence="1">Belongs to the P-Pant transferase superfamily. Gsp/Sfp/HetI/AcpT family.</text>
</comment>
<comment type="caution">
    <text evidence="5">The sequence shown here is derived from an EMBL/GenBank/DDBJ whole genome shotgun (WGS) entry which is preliminary data.</text>
</comment>
<dbReference type="Gene3D" id="3.90.470.20">
    <property type="entry name" value="4'-phosphopantetheinyl transferase domain"/>
    <property type="match status" value="1"/>
</dbReference>
<name>A0A7W9SW72_ARMRO</name>
<feature type="domain" description="4'-phosphopantetheinyl transferase" evidence="3">
    <location>
        <begin position="102"/>
        <end position="156"/>
    </location>
</feature>
<proteinExistence type="inferred from homology"/>
<sequence length="206" mass="22517">MTQVSAPEGVVVWLLELDTTAPLGYLSPDEQARAARFRFERDRRRYHVCRSALRVVLGERLQVPPEALEFTYGPQGKPECTGATFNVSHSNGLALIALGADGVDIEEIRHDIEPQSLGRSVFTPAELSHIHSVEDFFLAWTAKEALIKAEGSGFSSPLLKRTVWPALEPALAERFTLVRLDVPPGFAAALALQKTKKAARQLSGGS</sequence>
<dbReference type="GO" id="GO:0008897">
    <property type="term" value="F:holo-[acyl-carrier-protein] synthase activity"/>
    <property type="evidence" value="ECO:0007669"/>
    <property type="project" value="InterPro"/>
</dbReference>
<protein>
    <submittedName>
        <fullName evidence="5">4'-phosphopantetheinyl transferase</fullName>
        <ecNumber evidence="5">2.7.8.-</ecNumber>
    </submittedName>
</protein>
<evidence type="ECO:0000256" key="1">
    <source>
        <dbReference type="ARBA" id="ARBA00010990"/>
    </source>
</evidence>
<accession>A0A7W9SW72</accession>
<evidence type="ECO:0000256" key="2">
    <source>
        <dbReference type="ARBA" id="ARBA00022679"/>
    </source>
</evidence>
<dbReference type="Pfam" id="PF22624">
    <property type="entry name" value="AASDHPPT_N"/>
    <property type="match status" value="1"/>
</dbReference>
<keyword evidence="2 5" id="KW-0808">Transferase</keyword>
<dbReference type="EMBL" id="JACHGW010000011">
    <property type="protein sequence ID" value="MBB6053975.1"/>
    <property type="molecule type" value="Genomic_DNA"/>
</dbReference>
<reference evidence="5 6" key="1">
    <citation type="submission" date="2020-08" db="EMBL/GenBank/DDBJ databases">
        <title>Genomic Encyclopedia of Type Strains, Phase IV (KMG-IV): sequencing the most valuable type-strain genomes for metagenomic binning, comparative biology and taxonomic classification.</title>
        <authorList>
            <person name="Goeker M."/>
        </authorList>
    </citation>
    <scope>NUCLEOTIDE SEQUENCE [LARGE SCALE GENOMIC DNA]</scope>
    <source>
        <strain evidence="5 6">DSM 23562</strain>
    </source>
</reference>
<evidence type="ECO:0000259" key="3">
    <source>
        <dbReference type="Pfam" id="PF01648"/>
    </source>
</evidence>
<dbReference type="EC" id="2.7.8.-" evidence="5"/>
<evidence type="ECO:0000313" key="6">
    <source>
        <dbReference type="Proteomes" id="UP000520814"/>
    </source>
</evidence>
<dbReference type="PANTHER" id="PTHR12215:SF10">
    <property type="entry name" value="L-AMINOADIPATE-SEMIALDEHYDE DEHYDROGENASE-PHOSPHOPANTETHEINYL TRANSFERASE"/>
    <property type="match status" value="1"/>
</dbReference>
<keyword evidence="6" id="KW-1185">Reference proteome</keyword>
<dbReference type="Proteomes" id="UP000520814">
    <property type="component" value="Unassembled WGS sequence"/>
</dbReference>
<dbReference type="GO" id="GO:0019878">
    <property type="term" value="P:lysine biosynthetic process via aminoadipic acid"/>
    <property type="evidence" value="ECO:0007669"/>
    <property type="project" value="TreeGrafter"/>
</dbReference>